<protein>
    <submittedName>
        <fullName evidence="1">Uncharacterized protein</fullName>
    </submittedName>
</protein>
<accession>A0A1A7R473</accession>
<dbReference type="AlphaFoldDB" id="A0A1A7R473"/>
<dbReference type="EMBL" id="QLLQ01000001">
    <property type="protein sequence ID" value="RAJ27988.1"/>
    <property type="molecule type" value="Genomic_DNA"/>
</dbReference>
<organism evidence="1 2">
    <name type="scientific">Gelidibacter algens</name>
    <dbReference type="NCBI Taxonomy" id="49280"/>
    <lineage>
        <taxon>Bacteria</taxon>
        <taxon>Pseudomonadati</taxon>
        <taxon>Bacteroidota</taxon>
        <taxon>Flavobacteriia</taxon>
        <taxon>Flavobacteriales</taxon>
        <taxon>Flavobacteriaceae</taxon>
        <taxon>Gelidibacter</taxon>
    </lineage>
</organism>
<name>A0A1A7R473_9FLAO</name>
<proteinExistence type="predicted"/>
<comment type="caution">
    <text evidence="1">The sequence shown here is derived from an EMBL/GenBank/DDBJ whole genome shotgun (WGS) entry which is preliminary data.</text>
</comment>
<evidence type="ECO:0000313" key="1">
    <source>
        <dbReference type="EMBL" id="RAJ27988.1"/>
    </source>
</evidence>
<gene>
    <name evidence="1" type="ORF">LX77_00563</name>
</gene>
<reference evidence="1 2" key="1">
    <citation type="submission" date="2018-06" db="EMBL/GenBank/DDBJ databases">
        <title>Genomic Encyclopedia of Archaeal and Bacterial Type Strains, Phase II (KMG-II): from individual species to whole genera.</title>
        <authorList>
            <person name="Goeker M."/>
        </authorList>
    </citation>
    <scope>NUCLEOTIDE SEQUENCE [LARGE SCALE GENOMIC DNA]</scope>
    <source>
        <strain evidence="1 2">DSM 12408</strain>
    </source>
</reference>
<keyword evidence="2" id="KW-1185">Reference proteome</keyword>
<sequence>MMMPNKENAAVKRIKLDGIYFDNNAIINSNLDPIFDTMVNEFSLKNTKINLNTFMCILGQVEFTCIN</sequence>
<evidence type="ECO:0000313" key="2">
    <source>
        <dbReference type="Proteomes" id="UP000248987"/>
    </source>
</evidence>
<dbReference type="Proteomes" id="UP000248987">
    <property type="component" value="Unassembled WGS sequence"/>
</dbReference>